<evidence type="ECO:0000256" key="5">
    <source>
        <dbReference type="ARBA" id="ARBA00022989"/>
    </source>
</evidence>
<reference evidence="9 10" key="1">
    <citation type="submission" date="2020-08" db="EMBL/GenBank/DDBJ databases">
        <title>Genome public.</title>
        <authorList>
            <person name="Liu C."/>
            <person name="Sun Q."/>
        </authorList>
    </citation>
    <scope>NUCLEOTIDE SEQUENCE [LARGE SCALE GENOMIC DNA]</scope>
    <source>
        <strain evidence="9 10">NSJ-26</strain>
    </source>
</reference>
<evidence type="ECO:0000256" key="1">
    <source>
        <dbReference type="ARBA" id="ARBA00004651"/>
    </source>
</evidence>
<evidence type="ECO:0000256" key="3">
    <source>
        <dbReference type="ARBA" id="ARBA00022475"/>
    </source>
</evidence>
<feature type="transmembrane region" description="Helical" evidence="7">
    <location>
        <begin position="233"/>
        <end position="253"/>
    </location>
</feature>
<feature type="transmembrane region" description="Helical" evidence="7">
    <location>
        <begin position="124"/>
        <end position="152"/>
    </location>
</feature>
<gene>
    <name evidence="9" type="ORF">H8689_10165</name>
</gene>
<organism evidence="9 10">
    <name type="scientific">Wansuia hejianensis</name>
    <dbReference type="NCBI Taxonomy" id="2763667"/>
    <lineage>
        <taxon>Bacteria</taxon>
        <taxon>Bacillati</taxon>
        <taxon>Bacillota</taxon>
        <taxon>Clostridia</taxon>
        <taxon>Lachnospirales</taxon>
        <taxon>Lachnospiraceae</taxon>
        <taxon>Wansuia</taxon>
    </lineage>
</organism>
<feature type="transmembrane region" description="Helical" evidence="7">
    <location>
        <begin position="59"/>
        <end position="77"/>
    </location>
</feature>
<dbReference type="CDD" id="cd06261">
    <property type="entry name" value="TM_PBP2"/>
    <property type="match status" value="1"/>
</dbReference>
<evidence type="ECO:0000259" key="8">
    <source>
        <dbReference type="PROSITE" id="PS50928"/>
    </source>
</evidence>
<keyword evidence="10" id="KW-1185">Reference proteome</keyword>
<dbReference type="Pfam" id="PF00528">
    <property type="entry name" value="BPD_transp_1"/>
    <property type="match status" value="1"/>
</dbReference>
<protein>
    <submittedName>
        <fullName evidence="9">ABC transporter permease</fullName>
    </submittedName>
</protein>
<name>A0A926F3W6_9FIRM</name>
<dbReference type="SUPFAM" id="SSF161098">
    <property type="entry name" value="MetI-like"/>
    <property type="match status" value="1"/>
</dbReference>
<evidence type="ECO:0000256" key="4">
    <source>
        <dbReference type="ARBA" id="ARBA00022692"/>
    </source>
</evidence>
<dbReference type="PANTHER" id="PTHR30151:SF19">
    <property type="entry name" value="ABC TRANSPORTER PERMEASE"/>
    <property type="match status" value="1"/>
</dbReference>
<dbReference type="Proteomes" id="UP000601522">
    <property type="component" value="Unassembled WGS sequence"/>
</dbReference>
<sequence length="268" mass="29529">MYNDNMIKNHKEFLKNVKKRNRLILITQVGLLVLAILAWELAARFNLIDTFLTSSPSAIWKLFIKYITAGSLFHHIGISVVETIVGFLAGTILGIIIAIGLWWSDFWAKVLDPYLVILNSLPKTALAPIIIIWVGAGYSGIIVTAISISIVVTIMNMHASFKSVDSDKIRLLNTFGASKSQILTKLILPGSIPNLISTIKISIGLSWVGVIVGEFLVSKAGIGYLIVYGSQVFKLDIVMMAVVILALISALMYKIIAVVEKKFLNWIE</sequence>
<comment type="caution">
    <text evidence="9">The sequence shown here is derived from an EMBL/GenBank/DDBJ whole genome shotgun (WGS) entry which is preliminary data.</text>
</comment>
<keyword evidence="3" id="KW-1003">Cell membrane</keyword>
<evidence type="ECO:0000256" key="6">
    <source>
        <dbReference type="ARBA" id="ARBA00023136"/>
    </source>
</evidence>
<feature type="transmembrane region" description="Helical" evidence="7">
    <location>
        <begin position="84"/>
        <end position="104"/>
    </location>
</feature>
<feature type="transmembrane region" description="Helical" evidence="7">
    <location>
        <begin position="21"/>
        <end position="39"/>
    </location>
</feature>
<keyword evidence="2 7" id="KW-0813">Transport</keyword>
<comment type="subcellular location">
    <subcellularLocation>
        <location evidence="1 7">Cell membrane</location>
        <topology evidence="1 7">Multi-pass membrane protein</topology>
    </subcellularLocation>
</comment>
<proteinExistence type="inferred from homology"/>
<feature type="domain" description="ABC transmembrane type-1" evidence="8">
    <location>
        <begin position="72"/>
        <end position="256"/>
    </location>
</feature>
<accession>A0A926F3W6</accession>
<dbReference type="AlphaFoldDB" id="A0A926F3W6"/>
<dbReference type="PROSITE" id="PS50928">
    <property type="entry name" value="ABC_TM1"/>
    <property type="match status" value="1"/>
</dbReference>
<feature type="transmembrane region" description="Helical" evidence="7">
    <location>
        <begin position="205"/>
        <end position="227"/>
    </location>
</feature>
<comment type="similarity">
    <text evidence="7">Belongs to the binding-protein-dependent transport system permease family.</text>
</comment>
<keyword evidence="5 7" id="KW-1133">Transmembrane helix</keyword>
<dbReference type="InterPro" id="IPR000515">
    <property type="entry name" value="MetI-like"/>
</dbReference>
<evidence type="ECO:0000256" key="2">
    <source>
        <dbReference type="ARBA" id="ARBA00022448"/>
    </source>
</evidence>
<evidence type="ECO:0000256" key="7">
    <source>
        <dbReference type="RuleBase" id="RU363032"/>
    </source>
</evidence>
<dbReference type="EMBL" id="JACRTK010000004">
    <property type="protein sequence ID" value="MBC8591475.1"/>
    <property type="molecule type" value="Genomic_DNA"/>
</dbReference>
<keyword evidence="4 7" id="KW-0812">Transmembrane</keyword>
<evidence type="ECO:0000313" key="9">
    <source>
        <dbReference type="EMBL" id="MBC8591475.1"/>
    </source>
</evidence>
<evidence type="ECO:0000313" key="10">
    <source>
        <dbReference type="Proteomes" id="UP000601522"/>
    </source>
</evidence>
<keyword evidence="6 7" id="KW-0472">Membrane</keyword>
<dbReference type="PANTHER" id="PTHR30151">
    <property type="entry name" value="ALKANE SULFONATE ABC TRANSPORTER-RELATED, MEMBRANE SUBUNIT"/>
    <property type="match status" value="1"/>
</dbReference>
<dbReference type="GO" id="GO:0055085">
    <property type="term" value="P:transmembrane transport"/>
    <property type="evidence" value="ECO:0007669"/>
    <property type="project" value="InterPro"/>
</dbReference>
<dbReference type="Gene3D" id="1.10.3720.10">
    <property type="entry name" value="MetI-like"/>
    <property type="match status" value="1"/>
</dbReference>
<dbReference type="InterPro" id="IPR035906">
    <property type="entry name" value="MetI-like_sf"/>
</dbReference>
<dbReference type="GO" id="GO:0005886">
    <property type="term" value="C:plasma membrane"/>
    <property type="evidence" value="ECO:0007669"/>
    <property type="project" value="UniProtKB-SubCell"/>
</dbReference>
<dbReference type="RefSeq" id="WP_249324338.1">
    <property type="nucleotide sequence ID" value="NZ_JACRTK010000004.1"/>
</dbReference>